<dbReference type="PROSITE" id="PS01096">
    <property type="entry name" value="PPIC_PPIASE_1"/>
    <property type="match status" value="1"/>
</dbReference>
<dbReference type="EMBL" id="KF255994">
    <property type="protein sequence ID" value="AGW45548.1"/>
    <property type="molecule type" value="Genomic_DNA"/>
</dbReference>
<dbReference type="GO" id="GO:0003755">
    <property type="term" value="F:peptidyl-prolyl cis-trans isomerase activity"/>
    <property type="evidence" value="ECO:0007669"/>
    <property type="project" value="UniProtKB-KW"/>
</dbReference>
<protein>
    <recommendedName>
        <fullName evidence="3">PpiC domain-containing protein</fullName>
    </recommendedName>
</protein>
<dbReference type="InterPro" id="IPR046357">
    <property type="entry name" value="PPIase_dom_sf"/>
</dbReference>
<accession>A0A059QB09</accession>
<evidence type="ECO:0000313" key="4">
    <source>
        <dbReference type="EMBL" id="AGW45548.1"/>
    </source>
</evidence>
<feature type="region of interest" description="Disordered" evidence="2">
    <location>
        <begin position="315"/>
        <end position="336"/>
    </location>
</feature>
<evidence type="ECO:0000259" key="3">
    <source>
        <dbReference type="PROSITE" id="PS50198"/>
    </source>
</evidence>
<dbReference type="Pfam" id="PF13145">
    <property type="entry name" value="Rotamase_2"/>
    <property type="match status" value="1"/>
</dbReference>
<dbReference type="InterPro" id="IPR050245">
    <property type="entry name" value="PrsA_foldase"/>
</dbReference>
<keyword evidence="1" id="KW-0697">Rotamase</keyword>
<dbReference type="PROSITE" id="PS51257">
    <property type="entry name" value="PROKAR_LIPOPROTEIN"/>
    <property type="match status" value="1"/>
</dbReference>
<name>A0A059QB09_9BACT</name>
<dbReference type="SUPFAM" id="SSF109998">
    <property type="entry name" value="Triger factor/SurA peptide-binding domain-like"/>
    <property type="match status" value="1"/>
</dbReference>
<dbReference type="InterPro" id="IPR027304">
    <property type="entry name" value="Trigger_fact/SurA_dom_sf"/>
</dbReference>
<evidence type="ECO:0000256" key="1">
    <source>
        <dbReference type="PROSITE-ProRule" id="PRU00278"/>
    </source>
</evidence>
<proteinExistence type="predicted"/>
<dbReference type="PROSITE" id="PS50198">
    <property type="entry name" value="PPIC_PPIASE_2"/>
    <property type="match status" value="1"/>
</dbReference>
<feature type="domain" description="PpiC" evidence="3">
    <location>
        <begin position="160"/>
        <end position="262"/>
    </location>
</feature>
<dbReference type="PANTHER" id="PTHR47245:SF2">
    <property type="entry name" value="PEPTIDYL-PROLYL CIS-TRANS ISOMERASE HP_0175-RELATED"/>
    <property type="match status" value="1"/>
</dbReference>
<evidence type="ECO:0000256" key="2">
    <source>
        <dbReference type="SAM" id="MobiDB-lite"/>
    </source>
</evidence>
<dbReference type="PANTHER" id="PTHR47245">
    <property type="entry name" value="PEPTIDYLPROLYL ISOMERASE"/>
    <property type="match status" value="1"/>
</dbReference>
<reference evidence="4" key="1">
    <citation type="submission" date="2013-06" db="EMBL/GenBank/DDBJ databases">
        <title>Functional metagenomics reveals novel beta-galactosidases not predictable from gene sequences.</title>
        <authorList>
            <person name="Cheng J."/>
            <person name="Engel K."/>
            <person name="Romantsov T."/>
            <person name="Neufeld J.D."/>
            <person name="Rose D.R."/>
            <person name="Charles T.C."/>
        </authorList>
    </citation>
    <scope>NUCLEOTIDE SEQUENCE</scope>
</reference>
<dbReference type="InterPro" id="IPR000297">
    <property type="entry name" value="PPIase_PpiC"/>
</dbReference>
<dbReference type="Gene3D" id="3.10.50.40">
    <property type="match status" value="1"/>
</dbReference>
<feature type="region of interest" description="Disordered" evidence="2">
    <location>
        <begin position="181"/>
        <end position="200"/>
    </location>
</feature>
<organism evidence="4">
    <name type="scientific">uncultured bacterium Lac161</name>
    <dbReference type="NCBI Taxonomy" id="1403002"/>
    <lineage>
        <taxon>Bacteria</taxon>
        <taxon>environmental samples</taxon>
    </lineage>
</organism>
<dbReference type="SUPFAM" id="SSF54534">
    <property type="entry name" value="FKBP-like"/>
    <property type="match status" value="1"/>
</dbReference>
<keyword evidence="1" id="KW-0413">Isomerase</keyword>
<sequence length="336" mass="37668">MNSKHIHAEHALLVPAMNLALAVGLCLTTSCRKEVAVAPVSSLDSNVVATVQGSVISRAAYGQKLRERFGRSGAELSIAGKDSVLDEMIRHEAVYAQARAAKYDERPEVAALIRNLVVSRFIEEQIGDAEPKVTSEETQSYYTRHSAEFVTLTAARGAIIFFRASAKMTLEKREELKQRAARIRSEAQQTKSESDFSRLAQAHSEHQATRYRGGDLGWLTHAQCEAAFGDELASALFALSKPNDCAPLLETAEGFYVLRLRERKESQQRPFAEVEELIRYRLSREHRFEREKEFYARMKQRLDIQINRPLLESISLPPLDQTPPSLPGAGTRIATR</sequence>
<dbReference type="InterPro" id="IPR023058">
    <property type="entry name" value="PPIase_PpiC_CS"/>
</dbReference>
<dbReference type="AlphaFoldDB" id="A0A059QB09"/>